<dbReference type="Proteomes" id="UP001175000">
    <property type="component" value="Unassembled WGS sequence"/>
</dbReference>
<dbReference type="PANTHER" id="PTHR42470:SF1">
    <property type="entry name" value="VAST DOMAIN-CONTAINING PROTEIN"/>
    <property type="match status" value="1"/>
</dbReference>
<protein>
    <recommendedName>
        <fullName evidence="2">DUF7924 domain-containing protein</fullName>
    </recommendedName>
</protein>
<feature type="compositionally biased region" description="Basic residues" evidence="1">
    <location>
        <begin position="18"/>
        <end position="28"/>
    </location>
</feature>
<keyword evidence="4" id="KW-1185">Reference proteome</keyword>
<feature type="region of interest" description="Disordered" evidence="1">
    <location>
        <begin position="1"/>
        <end position="93"/>
    </location>
</feature>
<evidence type="ECO:0000256" key="1">
    <source>
        <dbReference type="SAM" id="MobiDB-lite"/>
    </source>
</evidence>
<evidence type="ECO:0000313" key="4">
    <source>
        <dbReference type="Proteomes" id="UP001175000"/>
    </source>
</evidence>
<gene>
    <name evidence="3" type="ORF">B0T14DRAFT_559340</name>
</gene>
<feature type="compositionally biased region" description="Basic and acidic residues" evidence="1">
    <location>
        <begin position="29"/>
        <end position="87"/>
    </location>
</feature>
<proteinExistence type="predicted"/>
<accession>A0AA40CAY3</accession>
<dbReference type="AlphaFoldDB" id="A0AA40CAY3"/>
<name>A0AA40CAY3_9PEZI</name>
<evidence type="ECO:0000313" key="3">
    <source>
        <dbReference type="EMBL" id="KAK0631550.1"/>
    </source>
</evidence>
<dbReference type="InterPro" id="IPR057684">
    <property type="entry name" value="DUF7924"/>
</dbReference>
<feature type="domain" description="DUF7924" evidence="2">
    <location>
        <begin position="157"/>
        <end position="365"/>
    </location>
</feature>
<dbReference type="EMBL" id="JAULSU010000001">
    <property type="protein sequence ID" value="KAK0631550.1"/>
    <property type="molecule type" value="Genomic_DNA"/>
</dbReference>
<comment type="caution">
    <text evidence="3">The sequence shown here is derived from an EMBL/GenBank/DDBJ whole genome shotgun (WGS) entry which is preliminary data.</text>
</comment>
<dbReference type="Pfam" id="PF25545">
    <property type="entry name" value="DUF7924"/>
    <property type="match status" value="1"/>
</dbReference>
<reference evidence="3" key="1">
    <citation type="submission" date="2023-06" db="EMBL/GenBank/DDBJ databases">
        <title>Genome-scale phylogeny and comparative genomics of the fungal order Sordariales.</title>
        <authorList>
            <consortium name="Lawrence Berkeley National Laboratory"/>
            <person name="Hensen N."/>
            <person name="Bonometti L."/>
            <person name="Westerberg I."/>
            <person name="Brannstrom I.O."/>
            <person name="Guillou S."/>
            <person name="Cros-Aarteil S."/>
            <person name="Calhoun S."/>
            <person name="Haridas S."/>
            <person name="Kuo A."/>
            <person name="Mondo S."/>
            <person name="Pangilinan J."/>
            <person name="Riley R."/>
            <person name="Labutti K."/>
            <person name="Andreopoulos B."/>
            <person name="Lipzen A."/>
            <person name="Chen C."/>
            <person name="Yanf M."/>
            <person name="Daum C."/>
            <person name="Ng V."/>
            <person name="Clum A."/>
            <person name="Steindorff A."/>
            <person name="Ohm R."/>
            <person name="Martin F."/>
            <person name="Silar P."/>
            <person name="Natvig D."/>
            <person name="Lalanne C."/>
            <person name="Gautier V."/>
            <person name="Ament-Velasquez S.L."/>
            <person name="Kruys A."/>
            <person name="Hutchinson M.I."/>
            <person name="Powell A.J."/>
            <person name="Barry K."/>
            <person name="Miller A.N."/>
            <person name="Grigoriev I.V."/>
            <person name="Debuchy R."/>
            <person name="Gladieux P."/>
            <person name="Thoren M.H."/>
            <person name="Johannesson H."/>
        </authorList>
    </citation>
    <scope>NUCLEOTIDE SEQUENCE</scope>
    <source>
        <strain evidence="3">CBS 606.72</strain>
    </source>
</reference>
<organism evidence="3 4">
    <name type="scientific">Immersiella caudata</name>
    <dbReference type="NCBI Taxonomy" id="314043"/>
    <lineage>
        <taxon>Eukaryota</taxon>
        <taxon>Fungi</taxon>
        <taxon>Dikarya</taxon>
        <taxon>Ascomycota</taxon>
        <taxon>Pezizomycotina</taxon>
        <taxon>Sordariomycetes</taxon>
        <taxon>Sordariomycetidae</taxon>
        <taxon>Sordariales</taxon>
        <taxon>Lasiosphaeriaceae</taxon>
        <taxon>Immersiella</taxon>
    </lineage>
</organism>
<dbReference type="PANTHER" id="PTHR42470">
    <property type="entry name" value="VAST DOMAIN-CONTAINING PROTEIN"/>
    <property type="match status" value="1"/>
</dbReference>
<evidence type="ECO:0000259" key="2">
    <source>
        <dbReference type="Pfam" id="PF25545"/>
    </source>
</evidence>
<sequence>MSKNHTDALSTETMPLRRSLRLRQKNAPRHAELNVDSNHPDPEIPSKHKIEDVNYDHPDPELPSKHNIDDVNYDHPDPELPSKHNLDDPDLSMNDVRRGDYRANCLRPNGICFRLPSDTLPHQVALLTNDILAGAPRPLVETGAMMRELDALGTYGCSEAAVQQCLFKGLFPMTLPPQLSTSYQRIIARHLIPAHPDAPCFLPLPRPDVLYGYNNLNAFTEAQQTTLNRVQPESWSYAQATLEASFPFFIVELKAAAGTGGNLWDAINQCAGGAAGCLQALGQLNTALDAAGCRGLLINVCYGLVIDNNLGQLYASWKDGSSVFYMQRVASFLLSDAQHFSHLCACVAAILRWGGIVRLRDIRVAADYIRGQR</sequence>